<accession>A0AAJ0DK97</accession>
<dbReference type="AlphaFoldDB" id="A0AAJ0DK97"/>
<evidence type="ECO:0000313" key="15">
    <source>
        <dbReference type="EMBL" id="KAK3055726.1"/>
    </source>
</evidence>
<feature type="domain" description="Thiamine pyrophosphate enzyme TPP-binding" evidence="13">
    <location>
        <begin position="400"/>
        <end position="561"/>
    </location>
</feature>
<evidence type="ECO:0000259" key="12">
    <source>
        <dbReference type="Pfam" id="PF00205"/>
    </source>
</evidence>
<dbReference type="PANTHER" id="PTHR43710">
    <property type="entry name" value="2-HYDROXYACYL-COA LYASE"/>
    <property type="match status" value="1"/>
</dbReference>
<dbReference type="SUPFAM" id="SSF52518">
    <property type="entry name" value="Thiamin diphosphate-binding fold (THDP-binding)"/>
    <property type="match status" value="2"/>
</dbReference>
<evidence type="ECO:0000256" key="9">
    <source>
        <dbReference type="ARBA" id="ARBA00044518"/>
    </source>
</evidence>
<dbReference type="PANTHER" id="PTHR43710:SF2">
    <property type="entry name" value="2-HYDROXYACYL-COA LYASE 1"/>
    <property type="match status" value="1"/>
</dbReference>
<organism evidence="15 16">
    <name type="scientific">Extremus antarcticus</name>
    <dbReference type="NCBI Taxonomy" id="702011"/>
    <lineage>
        <taxon>Eukaryota</taxon>
        <taxon>Fungi</taxon>
        <taxon>Dikarya</taxon>
        <taxon>Ascomycota</taxon>
        <taxon>Pezizomycotina</taxon>
        <taxon>Dothideomycetes</taxon>
        <taxon>Dothideomycetidae</taxon>
        <taxon>Mycosphaerellales</taxon>
        <taxon>Extremaceae</taxon>
        <taxon>Extremus</taxon>
    </lineage>
</organism>
<dbReference type="EMBL" id="JAWDJX010000008">
    <property type="protein sequence ID" value="KAK3055726.1"/>
    <property type="molecule type" value="Genomic_DNA"/>
</dbReference>
<dbReference type="GO" id="GO:0000287">
    <property type="term" value="F:magnesium ion binding"/>
    <property type="evidence" value="ECO:0007669"/>
    <property type="project" value="InterPro"/>
</dbReference>
<evidence type="ECO:0000256" key="4">
    <source>
        <dbReference type="ARBA" id="ARBA00022842"/>
    </source>
</evidence>
<dbReference type="EC" id="4.1.2.63" evidence="9"/>
<comment type="catalytic activity">
    <reaction evidence="8">
        <text>an (R)-2-hydroxy-long-chain-fatty acyl-CoA = a long-chain fatty aldehyde + formyl-CoA</text>
        <dbReference type="Rhea" id="RHEA:67444"/>
        <dbReference type="ChEBI" id="CHEBI:17176"/>
        <dbReference type="ChEBI" id="CHEBI:57376"/>
        <dbReference type="ChEBI" id="CHEBI:170012"/>
        <dbReference type="EC" id="4.1.2.63"/>
    </reaction>
    <physiologicalReaction direction="left-to-right" evidence="8">
        <dbReference type="Rhea" id="RHEA:67445"/>
    </physiologicalReaction>
</comment>
<dbReference type="Pfam" id="PF02776">
    <property type="entry name" value="TPP_enzyme_N"/>
    <property type="match status" value="1"/>
</dbReference>
<comment type="similarity">
    <text evidence="2 10">Belongs to the TPP enzyme family.</text>
</comment>
<dbReference type="GO" id="GO:0030976">
    <property type="term" value="F:thiamine pyrophosphate binding"/>
    <property type="evidence" value="ECO:0007669"/>
    <property type="project" value="InterPro"/>
</dbReference>
<evidence type="ECO:0000256" key="8">
    <source>
        <dbReference type="ARBA" id="ARBA00044454"/>
    </source>
</evidence>
<evidence type="ECO:0000313" key="16">
    <source>
        <dbReference type="Proteomes" id="UP001271007"/>
    </source>
</evidence>
<keyword evidence="3" id="KW-0479">Metal-binding</keyword>
<dbReference type="Gene3D" id="3.40.50.970">
    <property type="match status" value="2"/>
</dbReference>
<proteinExistence type="inferred from homology"/>
<dbReference type="InterPro" id="IPR045025">
    <property type="entry name" value="HACL1-like"/>
</dbReference>
<feature type="domain" description="Thiamine pyrophosphate enzyme N-terminal TPP-binding" evidence="14">
    <location>
        <begin position="8"/>
        <end position="122"/>
    </location>
</feature>
<dbReference type="CDD" id="cd07035">
    <property type="entry name" value="TPP_PYR_POX_like"/>
    <property type="match status" value="1"/>
</dbReference>
<evidence type="ECO:0000259" key="14">
    <source>
        <dbReference type="Pfam" id="PF02776"/>
    </source>
</evidence>
<evidence type="ECO:0000256" key="3">
    <source>
        <dbReference type="ARBA" id="ARBA00022723"/>
    </source>
</evidence>
<name>A0AAJ0DK97_9PEZI</name>
<keyword evidence="16" id="KW-1185">Reference proteome</keyword>
<protein>
    <recommendedName>
        <fullName evidence="9">2-hydroxyacyl-CoA lyase</fullName>
        <ecNumber evidence="9">4.1.2.63</ecNumber>
    </recommendedName>
</protein>
<keyword evidence="6" id="KW-0456">Lyase</keyword>
<gene>
    <name evidence="15" type="ORF">LTR09_003647</name>
</gene>
<dbReference type="InterPro" id="IPR029061">
    <property type="entry name" value="THDP-binding"/>
</dbReference>
<evidence type="ECO:0000259" key="13">
    <source>
        <dbReference type="Pfam" id="PF02775"/>
    </source>
</evidence>
<sequence>MAEGVNITGAELVARSLKALGITTLFGLTGYPVTEVLEQVINHGIKYIGFRNEQSASYAASAYGYLTGKPACCIVVGGPGVIHAFAGAFNSSANCFPLLLLAGSCETYTVGKGSFQELDAVSLLSPHVKLALRPPTLEGIPSAIRQAYRVAWSGVPGTAFVDLPADFLQTMFVDNTVALPKAVAAPAVPFPDEAKTIKVAQILKSASAPLIVIGKGSAYARAEIMLRELVDRTHIPFLPTPMGKGVIPDSHPCNASSARSTALRHADVVLVFGGRLNWILHFGEAPKWNPNARIIQINIDPEVIGHNAGDAELSVVSDVNVFVKKLLPHLGDWRYPATTPFRQQLVKLQATHEGVLAKAAQLMTVPLKFEHAYHVIRSTLGSLSPPSDGNIIYVSEGARTMDTSRAWFNHEHPRSRLDAGTQGTMGVGFGYAIAAWEAYNGLHAERSSGKAGKKKIVGLIGDSATGFSGMEIETMARCGHDCLIFVMNNSGVYHGNANSQQEHTAQQTASNSGRGAEGLRSWSLGFQTRYDMLADAVGGKGYLVRTSDELGQATEEGFKAKVESPLQC</sequence>
<dbReference type="InterPro" id="IPR012000">
    <property type="entry name" value="Thiamin_PyroP_enz_cen_dom"/>
</dbReference>
<dbReference type="GO" id="GO:0001561">
    <property type="term" value="P:fatty acid alpha-oxidation"/>
    <property type="evidence" value="ECO:0007669"/>
    <property type="project" value="TreeGrafter"/>
</dbReference>
<dbReference type="Gene3D" id="3.40.50.1220">
    <property type="entry name" value="TPP-binding domain"/>
    <property type="match status" value="1"/>
</dbReference>
<dbReference type="InterPro" id="IPR011766">
    <property type="entry name" value="TPP_enzyme_TPP-bd"/>
</dbReference>
<evidence type="ECO:0000256" key="5">
    <source>
        <dbReference type="ARBA" id="ARBA00023052"/>
    </source>
</evidence>
<dbReference type="Proteomes" id="UP001271007">
    <property type="component" value="Unassembled WGS sequence"/>
</dbReference>
<evidence type="ECO:0000256" key="10">
    <source>
        <dbReference type="RuleBase" id="RU362132"/>
    </source>
</evidence>
<keyword evidence="4" id="KW-0460">Magnesium</keyword>
<dbReference type="GO" id="GO:0106359">
    <property type="term" value="F:2-hydroxyacyl-CoA lyase activity"/>
    <property type="evidence" value="ECO:0007669"/>
    <property type="project" value="UniProtKB-EC"/>
</dbReference>
<reference evidence="15" key="1">
    <citation type="submission" date="2023-04" db="EMBL/GenBank/DDBJ databases">
        <title>Black Yeasts Isolated from many extreme environments.</title>
        <authorList>
            <person name="Coleine C."/>
            <person name="Stajich J.E."/>
            <person name="Selbmann L."/>
        </authorList>
    </citation>
    <scope>NUCLEOTIDE SEQUENCE</scope>
    <source>
        <strain evidence="15">CCFEE 5312</strain>
    </source>
</reference>
<evidence type="ECO:0000256" key="6">
    <source>
        <dbReference type="ARBA" id="ARBA00023239"/>
    </source>
</evidence>
<dbReference type="Pfam" id="PF02775">
    <property type="entry name" value="TPP_enzyme_C"/>
    <property type="match status" value="1"/>
</dbReference>
<dbReference type="InterPro" id="IPR012001">
    <property type="entry name" value="Thiamin_PyroP_enz_TPP-bd_dom"/>
</dbReference>
<feature type="domain" description="Thiamine pyrophosphate enzyme central" evidence="12">
    <location>
        <begin position="198"/>
        <end position="326"/>
    </location>
</feature>
<evidence type="ECO:0000256" key="2">
    <source>
        <dbReference type="ARBA" id="ARBA00007812"/>
    </source>
</evidence>
<feature type="region of interest" description="Disordered" evidence="11">
    <location>
        <begin position="497"/>
        <end position="516"/>
    </location>
</feature>
<comment type="catalytic activity">
    <reaction evidence="7">
        <text>a 2-hydroxy-3-methyl fatty acyl-CoA = a 2-methyl-branched fatty aldehyde + formyl-CoA</text>
        <dbReference type="Rhea" id="RHEA:25375"/>
        <dbReference type="ChEBI" id="CHEBI:49188"/>
        <dbReference type="ChEBI" id="CHEBI:57376"/>
        <dbReference type="ChEBI" id="CHEBI:58783"/>
        <dbReference type="EC" id="4.1.2.63"/>
    </reaction>
    <physiologicalReaction direction="left-to-right" evidence="7">
        <dbReference type="Rhea" id="RHEA:25376"/>
    </physiologicalReaction>
</comment>
<dbReference type="SUPFAM" id="SSF52467">
    <property type="entry name" value="DHS-like NAD/FAD-binding domain"/>
    <property type="match status" value="1"/>
</dbReference>
<evidence type="ECO:0000256" key="1">
    <source>
        <dbReference type="ARBA" id="ARBA00001964"/>
    </source>
</evidence>
<evidence type="ECO:0000256" key="11">
    <source>
        <dbReference type="SAM" id="MobiDB-lite"/>
    </source>
</evidence>
<dbReference type="InterPro" id="IPR029035">
    <property type="entry name" value="DHS-like_NAD/FAD-binding_dom"/>
</dbReference>
<evidence type="ECO:0000256" key="7">
    <source>
        <dbReference type="ARBA" id="ARBA00044451"/>
    </source>
</evidence>
<comment type="cofactor">
    <cofactor evidence="1">
        <name>thiamine diphosphate</name>
        <dbReference type="ChEBI" id="CHEBI:58937"/>
    </cofactor>
</comment>
<dbReference type="GO" id="GO:0005777">
    <property type="term" value="C:peroxisome"/>
    <property type="evidence" value="ECO:0007669"/>
    <property type="project" value="TreeGrafter"/>
</dbReference>
<feature type="compositionally biased region" description="Polar residues" evidence="11">
    <location>
        <begin position="497"/>
        <end position="513"/>
    </location>
</feature>
<keyword evidence="5 10" id="KW-0786">Thiamine pyrophosphate</keyword>
<dbReference type="Pfam" id="PF00205">
    <property type="entry name" value="TPP_enzyme_M"/>
    <property type="match status" value="1"/>
</dbReference>
<comment type="caution">
    <text evidence="15">The sequence shown here is derived from an EMBL/GenBank/DDBJ whole genome shotgun (WGS) entry which is preliminary data.</text>
</comment>